<evidence type="ECO:0000259" key="2">
    <source>
        <dbReference type="Pfam" id="PF12804"/>
    </source>
</evidence>
<dbReference type="InterPro" id="IPR011009">
    <property type="entry name" value="Kinase-like_dom_sf"/>
</dbReference>
<keyword evidence="4" id="KW-1185">Reference proteome</keyword>
<dbReference type="Gene3D" id="3.90.550.10">
    <property type="entry name" value="Spore Coat Polysaccharide Biosynthesis Protein SpsA, Chain A"/>
    <property type="match status" value="1"/>
</dbReference>
<evidence type="ECO:0000313" key="4">
    <source>
        <dbReference type="Proteomes" id="UP000031121"/>
    </source>
</evidence>
<dbReference type="InterPro" id="IPR002575">
    <property type="entry name" value="Aminoglycoside_PTrfase"/>
</dbReference>
<dbReference type="HOGENOM" id="CLU_467630_0_0_11"/>
<evidence type="ECO:0000259" key="1">
    <source>
        <dbReference type="Pfam" id="PF01636"/>
    </source>
</evidence>
<evidence type="ECO:0000313" key="3">
    <source>
        <dbReference type="EMBL" id="AJC12201.1"/>
    </source>
</evidence>
<dbReference type="Gene3D" id="3.90.1200.10">
    <property type="match status" value="1"/>
</dbReference>
<dbReference type="PANTHER" id="PTHR22603:SF66">
    <property type="entry name" value="ETHANOLAMINE KINASE"/>
    <property type="match status" value="1"/>
</dbReference>
<dbReference type="Gene3D" id="3.30.200.20">
    <property type="entry name" value="Phosphorylase Kinase, domain 1"/>
    <property type="match status" value="1"/>
</dbReference>
<feature type="domain" description="MobA-like NTP transferase" evidence="2">
    <location>
        <begin position="70"/>
        <end position="166"/>
    </location>
</feature>
<dbReference type="InterPro" id="IPR025877">
    <property type="entry name" value="MobA-like_NTP_Trfase"/>
</dbReference>
<dbReference type="EMBL" id="CP009302">
    <property type="protein sequence ID" value="AJC12201.1"/>
    <property type="molecule type" value="Genomic_DNA"/>
</dbReference>
<dbReference type="SUPFAM" id="SSF56112">
    <property type="entry name" value="Protein kinase-like (PK-like)"/>
    <property type="match status" value="1"/>
</dbReference>
<proteinExistence type="predicted"/>
<dbReference type="AlphaFoldDB" id="A0A0A8B3X2"/>
<dbReference type="Pfam" id="PF12804">
    <property type="entry name" value="NTP_transf_3"/>
    <property type="match status" value="1"/>
</dbReference>
<name>A0A0A8B3X2_9ACTN</name>
<dbReference type="GO" id="GO:0004305">
    <property type="term" value="F:ethanolamine kinase activity"/>
    <property type="evidence" value="ECO:0007669"/>
    <property type="project" value="TreeGrafter"/>
</dbReference>
<dbReference type="Pfam" id="PF01636">
    <property type="entry name" value="APH"/>
    <property type="match status" value="1"/>
</dbReference>
<dbReference type="CDD" id="cd05151">
    <property type="entry name" value="ChoK-like"/>
    <property type="match status" value="1"/>
</dbReference>
<protein>
    <submittedName>
        <fullName evidence="3">Uncharacterized protein</fullName>
    </submittedName>
</protein>
<organism evidence="3 4">
    <name type="scientific">Berryella intestinalis</name>
    <dbReference type="NCBI Taxonomy" id="1531429"/>
    <lineage>
        <taxon>Bacteria</taxon>
        <taxon>Bacillati</taxon>
        <taxon>Actinomycetota</taxon>
        <taxon>Coriobacteriia</taxon>
        <taxon>Eggerthellales</taxon>
        <taxon>Eggerthellaceae</taxon>
        <taxon>Berryella</taxon>
    </lineage>
</organism>
<dbReference type="Proteomes" id="UP000031121">
    <property type="component" value="Chromosome"/>
</dbReference>
<reference evidence="3 4" key="2">
    <citation type="journal article" date="2015" name="Genome Announc.">
        <title>Complete Genome Sequence of Coriobacteriaceae Strain 68-1-3, a Novel Mucus-Degrading Isolate from the Swine Intestinal Tract.</title>
        <authorList>
            <person name="Looft T."/>
            <person name="Bayles D.O."/>
            <person name="Alt D.P."/>
            <person name="Stanton T.B."/>
        </authorList>
    </citation>
    <scope>NUCLEOTIDE SEQUENCE [LARGE SCALE GENOMIC DNA]</scope>
    <source>
        <strain evidence="3 4">68-1-3</strain>
    </source>
</reference>
<feature type="domain" description="Aminoglycoside phosphotransferase" evidence="1">
    <location>
        <begin position="317"/>
        <end position="523"/>
    </location>
</feature>
<dbReference type="GO" id="GO:0006646">
    <property type="term" value="P:phosphatidylethanolamine biosynthetic process"/>
    <property type="evidence" value="ECO:0007669"/>
    <property type="project" value="TreeGrafter"/>
</dbReference>
<gene>
    <name evidence="3" type="ORF">JI75_05510</name>
</gene>
<dbReference type="InterPro" id="IPR029044">
    <property type="entry name" value="Nucleotide-diphossugar_trans"/>
</dbReference>
<sequence>MLNRNQFKVLVCFKLSDRPTQRDVSIETGLSLGTVNHACLYLREEGLLDHDSHVTPAGEELLERYRVGNAVILAAGASTRFTPLSFEKPKAMFEVRGEVLIERLVRQLREAGIDEVVVVAGYMKECFFYLEEELGVKLLFTDEYVHRNNHSSLFAARAHLGRTYVLSSDEYYERNIFCPYAFDTYLSAAPSTGRAERLIPRLNTKSRISSIQMGKERGIALQGPACFSPEFSRRFMQIIADEYDLPETADKLWEEVLSDHLGELTAYIEPYGEGVIYEFDYVTDLTAFDEDFFVNVDSRILDNICRTLACERTDITDVEPIKAGLSNLSVLFGVRGKKYVYRHPGNGTEEIISRASEAHSLAVAKKLGLDDTFVFEDPAEGWKISEFIEGCSEFDASDPKQVERAMEMIRTLHESGEESQWSFDFYENGKGLKRLLAERAYPLPRGFHELEVRIDELRGLMERDEVRRVLCHNDFYAPNILVRGDDMWLIDWEYSGMSDPVCDIANFVAQGPACGIDAALGTYGVYLGRTPNDDEARHFLGCVAVVGWYWYVWAIYKEARGHPVGDWLYLWYKAASKFAAAACDRYAR</sequence>
<dbReference type="KEGG" id="cbac:JI75_05510"/>
<dbReference type="PANTHER" id="PTHR22603">
    <property type="entry name" value="CHOLINE/ETHANOALAMINE KINASE"/>
    <property type="match status" value="1"/>
</dbReference>
<dbReference type="RefSeq" id="WP_039689352.1">
    <property type="nucleotide sequence ID" value="NZ_CP009302.1"/>
</dbReference>
<dbReference type="GO" id="GO:0016779">
    <property type="term" value="F:nucleotidyltransferase activity"/>
    <property type="evidence" value="ECO:0007669"/>
    <property type="project" value="UniProtKB-ARBA"/>
</dbReference>
<dbReference type="STRING" id="1531429.JI75_05510"/>
<dbReference type="OrthoDB" id="179763at2"/>
<accession>A0A0A8B3X2</accession>
<dbReference type="SUPFAM" id="SSF53448">
    <property type="entry name" value="Nucleotide-diphospho-sugar transferases"/>
    <property type="match status" value="1"/>
</dbReference>
<reference evidence="4" key="1">
    <citation type="submission" date="2014-08" db="EMBL/GenBank/DDBJ databases">
        <title>Coriobacteriaceae sp. complete genome.</title>
        <authorList>
            <person name="Looft T."/>
            <person name="Bayles D.O."/>
            <person name="Stanton T.B."/>
        </authorList>
    </citation>
    <scope>NUCLEOTIDE SEQUENCE [LARGE SCALE GENOMIC DNA]</scope>
    <source>
        <strain evidence="4">68-1-3</strain>
    </source>
</reference>
<dbReference type="GO" id="GO:0005737">
    <property type="term" value="C:cytoplasm"/>
    <property type="evidence" value="ECO:0007669"/>
    <property type="project" value="TreeGrafter"/>
</dbReference>